<keyword evidence="2" id="KW-1185">Reference proteome</keyword>
<name>B9TIA9_RICCO</name>
<evidence type="ECO:0000313" key="2">
    <source>
        <dbReference type="Proteomes" id="UP000008311"/>
    </source>
</evidence>
<accession>B9TIA9</accession>
<organism evidence="1 2">
    <name type="scientific">Ricinus communis</name>
    <name type="common">Castor bean</name>
    <dbReference type="NCBI Taxonomy" id="3988"/>
    <lineage>
        <taxon>Eukaryota</taxon>
        <taxon>Viridiplantae</taxon>
        <taxon>Streptophyta</taxon>
        <taxon>Embryophyta</taxon>
        <taxon>Tracheophyta</taxon>
        <taxon>Spermatophyta</taxon>
        <taxon>Magnoliopsida</taxon>
        <taxon>eudicotyledons</taxon>
        <taxon>Gunneridae</taxon>
        <taxon>Pentapetalae</taxon>
        <taxon>rosids</taxon>
        <taxon>fabids</taxon>
        <taxon>Malpighiales</taxon>
        <taxon>Euphorbiaceae</taxon>
        <taxon>Acalyphoideae</taxon>
        <taxon>Acalypheae</taxon>
        <taxon>Ricinus</taxon>
    </lineage>
</organism>
<sequence>ADLVVAGRQVAQYQLEQRRLAHPVAADQSDLRARRQADGRLFEEPASPGVESKVVDLKHLGTRGWRGGGARL</sequence>
<feature type="non-terminal residue" evidence="1">
    <location>
        <position position="1"/>
    </location>
</feature>
<evidence type="ECO:0000313" key="1">
    <source>
        <dbReference type="EMBL" id="EEF24403.1"/>
    </source>
</evidence>
<dbReference type="AlphaFoldDB" id="B9TIA9"/>
<reference evidence="2" key="1">
    <citation type="journal article" date="2010" name="Nat. Biotechnol.">
        <title>Draft genome sequence of the oilseed species Ricinus communis.</title>
        <authorList>
            <person name="Chan A.P."/>
            <person name="Crabtree J."/>
            <person name="Zhao Q."/>
            <person name="Lorenzi H."/>
            <person name="Orvis J."/>
            <person name="Puiu D."/>
            <person name="Melake-Berhan A."/>
            <person name="Jones K.M."/>
            <person name="Redman J."/>
            <person name="Chen G."/>
            <person name="Cahoon E.B."/>
            <person name="Gedil M."/>
            <person name="Stanke M."/>
            <person name="Haas B.J."/>
            <person name="Wortman J.R."/>
            <person name="Fraser-Liggett C.M."/>
            <person name="Ravel J."/>
            <person name="Rabinowicz P.D."/>
        </authorList>
    </citation>
    <scope>NUCLEOTIDE SEQUENCE [LARGE SCALE GENOMIC DNA]</scope>
    <source>
        <strain evidence="2">cv. Hale</strain>
    </source>
</reference>
<gene>
    <name evidence="1" type="ORF">RCOM_1855380</name>
</gene>
<dbReference type="EMBL" id="EQ982347">
    <property type="protein sequence ID" value="EEF24403.1"/>
    <property type="molecule type" value="Genomic_DNA"/>
</dbReference>
<dbReference type="InParanoid" id="B9TIA9"/>
<dbReference type="Proteomes" id="UP000008311">
    <property type="component" value="Unassembled WGS sequence"/>
</dbReference>
<protein>
    <submittedName>
        <fullName evidence="1">Uncharacterized protein</fullName>
    </submittedName>
</protein>
<proteinExistence type="predicted"/>